<dbReference type="PANTHER" id="PTHR43351">
    <property type="entry name" value="L(+)-TARTRATE DEHYDRATASE SUBUNIT BETA"/>
    <property type="match status" value="1"/>
</dbReference>
<evidence type="ECO:0000313" key="5">
    <source>
        <dbReference type="Proteomes" id="UP000233654"/>
    </source>
</evidence>
<dbReference type="GO" id="GO:0016836">
    <property type="term" value="F:hydro-lyase activity"/>
    <property type="evidence" value="ECO:0007669"/>
    <property type="project" value="InterPro"/>
</dbReference>
<evidence type="ECO:0000256" key="1">
    <source>
        <dbReference type="ARBA" id="ARBA00008876"/>
    </source>
</evidence>
<dbReference type="PANTHER" id="PTHR43351:SF2">
    <property type="entry name" value="L(+)-TARTRATE DEHYDRATASE SUBUNIT BETA-RELATED"/>
    <property type="match status" value="1"/>
</dbReference>
<comment type="caution">
    <text evidence="4">The sequence shown here is derived from an EMBL/GenBank/DDBJ whole genome shotgun (WGS) entry which is preliminary data.</text>
</comment>
<dbReference type="AlphaFoldDB" id="A0A2N3G4A4"/>
<accession>A0A2N3G4A4</accession>
<evidence type="ECO:0000313" key="4">
    <source>
        <dbReference type="EMBL" id="PKQ27432.1"/>
    </source>
</evidence>
<dbReference type="InterPro" id="IPR004647">
    <property type="entry name" value="Fe-S_hydro-lyase_TtdB-typ_cat"/>
</dbReference>
<evidence type="ECO:0000256" key="2">
    <source>
        <dbReference type="ARBA" id="ARBA00023239"/>
    </source>
</evidence>
<dbReference type="Gene3D" id="3.20.130.10">
    <property type="entry name" value="Fe-S hydro-lyase, tartrate dehydratase beta-type, catalytic domain"/>
    <property type="match status" value="1"/>
</dbReference>
<protein>
    <submittedName>
        <fullName evidence="4">Fumarate hydratase</fullName>
    </submittedName>
</protein>
<evidence type="ECO:0000259" key="3">
    <source>
        <dbReference type="Pfam" id="PF05683"/>
    </source>
</evidence>
<dbReference type="EMBL" id="PHEX01000101">
    <property type="protein sequence ID" value="PKQ27432.1"/>
    <property type="molecule type" value="Genomic_DNA"/>
</dbReference>
<reference evidence="4 5" key="1">
    <citation type="journal article" date="2017" name="ISME J.">
        <title>Potential for microbial H2 and metal transformations associated with novel bacteria and archaea in deep terrestrial subsurface sediments.</title>
        <authorList>
            <person name="Hernsdorf A.W."/>
            <person name="Amano Y."/>
            <person name="Miyakawa K."/>
            <person name="Ise K."/>
            <person name="Suzuki Y."/>
            <person name="Anantharaman K."/>
            <person name="Probst A."/>
            <person name="Burstein D."/>
            <person name="Thomas B.C."/>
            <person name="Banfield J.F."/>
        </authorList>
    </citation>
    <scope>NUCLEOTIDE SEQUENCE [LARGE SCALE GENOMIC DNA]</scope>
    <source>
        <strain evidence="4">HGW-Actinobacteria-3</strain>
    </source>
</reference>
<sequence>MNWLKKLEIPLDMGAPGDLRAGEDVLLYGYALTMRDAVLGRLEALVDAGEKPPFEVCGQLIFHAAPTPPAAGRATGAIGPTTSTRMDRFLGMLFELGVRATLGKGRRSEDARLLHEAYGAVYFASPGGIAALFGGMVESMTQVAWEDLGPEVVYRVKLAGLPALVAIDARGEDHLAKQYKIYKM</sequence>
<keyword evidence="2" id="KW-0456">Lyase</keyword>
<dbReference type="SUPFAM" id="SSF117457">
    <property type="entry name" value="FumA C-terminal domain-like"/>
    <property type="match status" value="1"/>
</dbReference>
<proteinExistence type="inferred from homology"/>
<dbReference type="InterPro" id="IPR036660">
    <property type="entry name" value="Fe-S_hydroAse_TtdB_cat_sf"/>
</dbReference>
<gene>
    <name evidence="4" type="ORF">CVT63_08020</name>
</gene>
<comment type="similarity">
    <text evidence="1">Belongs to the class-I fumarase family.</text>
</comment>
<dbReference type="Proteomes" id="UP000233654">
    <property type="component" value="Unassembled WGS sequence"/>
</dbReference>
<name>A0A2N3G4A4_9ACTN</name>
<dbReference type="Pfam" id="PF05683">
    <property type="entry name" value="Fumerase_C"/>
    <property type="match status" value="1"/>
</dbReference>
<feature type="domain" description="Fe-S hydro-lyase tartrate dehydratase beta-type catalytic" evidence="3">
    <location>
        <begin position="19"/>
        <end position="174"/>
    </location>
</feature>
<organism evidence="4 5">
    <name type="scientific">Candidatus Anoxymicrobium japonicum</name>
    <dbReference type="NCBI Taxonomy" id="2013648"/>
    <lineage>
        <taxon>Bacteria</taxon>
        <taxon>Bacillati</taxon>
        <taxon>Actinomycetota</taxon>
        <taxon>Candidatus Geothermincolia</taxon>
        <taxon>Candidatus Geothermincolales</taxon>
        <taxon>Candidatus Anoxymicrobiaceae</taxon>
        <taxon>Candidatus Anoxymicrobium</taxon>
    </lineage>
</organism>